<keyword evidence="2" id="KW-0808">Transferase</keyword>
<keyword evidence="4 6" id="KW-0573">Peptidoglycan synthesis</keyword>
<dbReference type="CDD" id="cd16913">
    <property type="entry name" value="YkuD_like"/>
    <property type="match status" value="1"/>
</dbReference>
<protein>
    <recommendedName>
        <fullName evidence="7">L,D-TPase catalytic domain-containing protein</fullName>
    </recommendedName>
</protein>
<feature type="active site" description="Proton donor/acceptor" evidence="6">
    <location>
        <position position="298"/>
    </location>
</feature>
<dbReference type="GO" id="GO:0018104">
    <property type="term" value="P:peptidoglycan-protein cross-linking"/>
    <property type="evidence" value="ECO:0007669"/>
    <property type="project" value="TreeGrafter"/>
</dbReference>
<evidence type="ECO:0000313" key="8">
    <source>
        <dbReference type="EMBL" id="KUK46479.1"/>
    </source>
</evidence>
<dbReference type="Gene3D" id="2.40.440.10">
    <property type="entry name" value="L,D-transpeptidase catalytic domain-like"/>
    <property type="match status" value="1"/>
</dbReference>
<dbReference type="PROSITE" id="PS52029">
    <property type="entry name" value="LD_TPASE"/>
    <property type="match status" value="1"/>
</dbReference>
<dbReference type="GO" id="GO:0071555">
    <property type="term" value="P:cell wall organization"/>
    <property type="evidence" value="ECO:0007669"/>
    <property type="project" value="UniProtKB-UniRule"/>
</dbReference>
<keyword evidence="3 6" id="KW-0133">Cell shape</keyword>
<dbReference type="AlphaFoldDB" id="A0A101FXU9"/>
<dbReference type="EMBL" id="LGFU01000025">
    <property type="protein sequence ID" value="KUK46479.1"/>
    <property type="molecule type" value="Genomic_DNA"/>
</dbReference>
<evidence type="ECO:0000256" key="3">
    <source>
        <dbReference type="ARBA" id="ARBA00022960"/>
    </source>
</evidence>
<feature type="domain" description="L,D-TPase catalytic" evidence="7">
    <location>
        <begin position="214"/>
        <end position="351"/>
    </location>
</feature>
<comment type="pathway">
    <text evidence="1 6">Cell wall biogenesis; peptidoglycan biosynthesis.</text>
</comment>
<dbReference type="GO" id="GO:0016740">
    <property type="term" value="F:transferase activity"/>
    <property type="evidence" value="ECO:0007669"/>
    <property type="project" value="UniProtKB-KW"/>
</dbReference>
<evidence type="ECO:0000256" key="1">
    <source>
        <dbReference type="ARBA" id="ARBA00004752"/>
    </source>
</evidence>
<sequence>MENKNRKISRRNFLKYSMEGSLGSLFFLRPYLNSDPITFINPPSPLLGRVFHDDTVIYKAPSFSSGIKYHLKMNDVLPLENQLIGDPVNEHSKLWYEVSGYGFMPANSIQLVRQQLNNPRKQINNRGELGTITVPFTQAWKASSSNTDSENYQLFFYGSNHWVKGIFIDEKGDTYYKIVEDRWGDVYYVTAQHISIFEDNELLPLASKIPMADKHIDVNIHDQMVIAYEYGKPVFMSQASTGVLDDGTDLSTPPGEYEVTYKRPSRHMVHSDKIGINDSELYGVPWVTYFTNTGIAFHGTYWHSDFGIQRSHGCVNLPIPAAKWIYLWTQPTVPPRQDTYKSNHGTRVIVT</sequence>
<comment type="caution">
    <text evidence="8">The sequence shown here is derived from an EMBL/GenBank/DDBJ whole genome shotgun (WGS) entry which is preliminary data.</text>
</comment>
<evidence type="ECO:0000259" key="7">
    <source>
        <dbReference type="PROSITE" id="PS52029"/>
    </source>
</evidence>
<name>A0A101FXU9_9CHLR</name>
<gene>
    <name evidence="8" type="ORF">XD73_0647</name>
</gene>
<dbReference type="Proteomes" id="UP000064249">
    <property type="component" value="Unassembled WGS sequence"/>
</dbReference>
<evidence type="ECO:0000256" key="6">
    <source>
        <dbReference type="PROSITE-ProRule" id="PRU01373"/>
    </source>
</evidence>
<dbReference type="InterPro" id="IPR005490">
    <property type="entry name" value="LD_TPept_cat_dom"/>
</dbReference>
<evidence type="ECO:0000256" key="2">
    <source>
        <dbReference type="ARBA" id="ARBA00022679"/>
    </source>
</evidence>
<dbReference type="InterPro" id="IPR038063">
    <property type="entry name" value="Transpep_catalytic_dom"/>
</dbReference>
<evidence type="ECO:0000256" key="4">
    <source>
        <dbReference type="ARBA" id="ARBA00022984"/>
    </source>
</evidence>
<dbReference type="GO" id="GO:0071972">
    <property type="term" value="F:peptidoglycan L,D-transpeptidase activity"/>
    <property type="evidence" value="ECO:0007669"/>
    <property type="project" value="TreeGrafter"/>
</dbReference>
<dbReference type="InterPro" id="IPR050979">
    <property type="entry name" value="LD-transpeptidase"/>
</dbReference>
<dbReference type="PANTHER" id="PTHR30582:SF2">
    <property type="entry name" value="L,D-TRANSPEPTIDASE YCIB-RELATED"/>
    <property type="match status" value="1"/>
</dbReference>
<reference evidence="8 9" key="1">
    <citation type="journal article" date="2015" name="MBio">
        <title>Genome-Resolved Metagenomic Analysis Reveals Roles for Candidate Phyla and Other Microbial Community Members in Biogeochemical Transformations in Oil Reservoirs.</title>
        <authorList>
            <person name="Hu P."/>
            <person name="Tom L."/>
            <person name="Singh A."/>
            <person name="Thomas B.C."/>
            <person name="Baker B.J."/>
            <person name="Piceno Y.M."/>
            <person name="Andersen G.L."/>
            <person name="Banfield J.F."/>
        </authorList>
    </citation>
    <scope>NUCLEOTIDE SEQUENCE [LARGE SCALE GENOMIC DNA]</scope>
    <source>
        <strain evidence="8">46_16</strain>
    </source>
</reference>
<feature type="active site" description="Nucleophile" evidence="6">
    <location>
        <position position="314"/>
    </location>
</feature>
<evidence type="ECO:0000256" key="5">
    <source>
        <dbReference type="ARBA" id="ARBA00023316"/>
    </source>
</evidence>
<keyword evidence="5 6" id="KW-0961">Cell wall biogenesis/degradation</keyword>
<organism evidence="8 9">
    <name type="scientific">Anaerolinea thermophila</name>
    <dbReference type="NCBI Taxonomy" id="167964"/>
    <lineage>
        <taxon>Bacteria</taxon>
        <taxon>Bacillati</taxon>
        <taxon>Chloroflexota</taxon>
        <taxon>Anaerolineae</taxon>
        <taxon>Anaerolineales</taxon>
        <taxon>Anaerolineaceae</taxon>
        <taxon>Anaerolinea</taxon>
    </lineage>
</organism>
<dbReference type="PANTHER" id="PTHR30582">
    <property type="entry name" value="L,D-TRANSPEPTIDASE"/>
    <property type="match status" value="1"/>
</dbReference>
<proteinExistence type="predicted"/>
<dbReference type="GO" id="GO:0008360">
    <property type="term" value="P:regulation of cell shape"/>
    <property type="evidence" value="ECO:0007669"/>
    <property type="project" value="UniProtKB-UniRule"/>
</dbReference>
<dbReference type="Pfam" id="PF03734">
    <property type="entry name" value="YkuD"/>
    <property type="match status" value="1"/>
</dbReference>
<evidence type="ECO:0000313" key="9">
    <source>
        <dbReference type="Proteomes" id="UP000064249"/>
    </source>
</evidence>
<dbReference type="UniPathway" id="UPA00219"/>
<dbReference type="GO" id="GO:0005576">
    <property type="term" value="C:extracellular region"/>
    <property type="evidence" value="ECO:0007669"/>
    <property type="project" value="TreeGrafter"/>
</dbReference>
<dbReference type="SUPFAM" id="SSF141523">
    <property type="entry name" value="L,D-transpeptidase catalytic domain-like"/>
    <property type="match status" value="1"/>
</dbReference>
<accession>A0A101FXU9</accession>